<organism evidence="2 3">
    <name type="scientific">Phaedon cochleariae</name>
    <name type="common">Mustard beetle</name>
    <dbReference type="NCBI Taxonomy" id="80249"/>
    <lineage>
        <taxon>Eukaryota</taxon>
        <taxon>Metazoa</taxon>
        <taxon>Ecdysozoa</taxon>
        <taxon>Arthropoda</taxon>
        <taxon>Hexapoda</taxon>
        <taxon>Insecta</taxon>
        <taxon>Pterygota</taxon>
        <taxon>Neoptera</taxon>
        <taxon>Endopterygota</taxon>
        <taxon>Coleoptera</taxon>
        <taxon>Polyphaga</taxon>
        <taxon>Cucujiformia</taxon>
        <taxon>Chrysomeloidea</taxon>
        <taxon>Chrysomelidae</taxon>
        <taxon>Chrysomelinae</taxon>
        <taxon>Chrysomelini</taxon>
        <taxon>Phaedon</taxon>
    </lineage>
</organism>
<dbReference type="InterPro" id="IPR029274">
    <property type="entry name" value="DUF4615"/>
</dbReference>
<reference evidence="2" key="2">
    <citation type="submission" date="2022-10" db="EMBL/GenBank/DDBJ databases">
        <authorList>
            <consortium name="ENA_rothamsted_submissions"/>
            <consortium name="culmorum"/>
            <person name="King R."/>
        </authorList>
    </citation>
    <scope>NUCLEOTIDE SEQUENCE</scope>
</reference>
<dbReference type="OrthoDB" id="20277at2759"/>
<dbReference type="PANTHER" id="PTHR13602:SF2">
    <property type="entry name" value="UPF0488 PROTEIN C8ORF33"/>
    <property type="match status" value="1"/>
</dbReference>
<evidence type="ECO:0000256" key="1">
    <source>
        <dbReference type="ARBA" id="ARBA00005707"/>
    </source>
</evidence>
<protein>
    <submittedName>
        <fullName evidence="2">Uncharacterized protein</fullName>
    </submittedName>
</protein>
<name>A0A9P0DJJ2_PHACE</name>
<keyword evidence="3" id="KW-1185">Reference proteome</keyword>
<comment type="similarity">
    <text evidence="1">Belongs to the UPF0488 family.</text>
</comment>
<dbReference type="AlphaFoldDB" id="A0A9P0DJJ2"/>
<dbReference type="Proteomes" id="UP001153737">
    <property type="component" value="Chromosome 13"/>
</dbReference>
<accession>A0A9P0DJJ2</accession>
<gene>
    <name evidence="2" type="ORF">PHAECO_LOCUS3712</name>
</gene>
<dbReference type="Pfam" id="PF15393">
    <property type="entry name" value="DUF4615"/>
    <property type="match status" value="1"/>
</dbReference>
<proteinExistence type="inferred from homology"/>
<evidence type="ECO:0000313" key="2">
    <source>
        <dbReference type="EMBL" id="CAH1119778.1"/>
    </source>
</evidence>
<reference evidence="2" key="1">
    <citation type="submission" date="2022-01" db="EMBL/GenBank/DDBJ databases">
        <authorList>
            <person name="King R."/>
        </authorList>
    </citation>
    <scope>NUCLEOTIDE SEQUENCE</scope>
</reference>
<sequence>MPPNKPKLYTSTGKPTVRPIEHISPDSEQAQKFELELCWCIQQLQLALNSGKLNNKQSQDHTKSLNTLMSNNAPMVKKRQIMRSSFGDYRMKMADEEKNVSKNAHLIKMKPSAAPSEKSVFVKRRTFSSTLNNFKFNFKTPEGCYSDSKQDKVTVSNELGHAKNKECNLAFSDNSFRFNFDSSSS</sequence>
<dbReference type="PANTHER" id="PTHR13602">
    <property type="entry name" value="UPF0488 PROTEIN C8ORF33"/>
    <property type="match status" value="1"/>
</dbReference>
<dbReference type="EMBL" id="OU896719">
    <property type="protein sequence ID" value="CAH1119778.1"/>
    <property type="molecule type" value="Genomic_DNA"/>
</dbReference>
<evidence type="ECO:0000313" key="3">
    <source>
        <dbReference type="Proteomes" id="UP001153737"/>
    </source>
</evidence>